<keyword evidence="1 7" id="KW-0507">mRNA processing</keyword>
<dbReference type="AlphaFoldDB" id="A0A1H5SHL2"/>
<dbReference type="NCBIfam" id="TIGR01942">
    <property type="entry name" value="pcnB"/>
    <property type="match status" value="1"/>
</dbReference>
<dbReference type="Pfam" id="PF01743">
    <property type="entry name" value="PolyA_pol"/>
    <property type="match status" value="1"/>
</dbReference>
<dbReference type="InterPro" id="IPR025866">
    <property type="entry name" value="PolyA_pol_arg_C_dom"/>
</dbReference>
<evidence type="ECO:0000259" key="12">
    <source>
        <dbReference type="Pfam" id="PF12627"/>
    </source>
</evidence>
<protein>
    <recommendedName>
        <fullName evidence="7">Poly(A) polymerase I</fullName>
        <shortName evidence="7">PAP I</shortName>
        <ecNumber evidence="7">2.7.7.19</ecNumber>
    </recommendedName>
</protein>
<feature type="region of interest" description="Disordered" evidence="9">
    <location>
        <begin position="493"/>
        <end position="529"/>
    </location>
</feature>
<comment type="similarity">
    <text evidence="7 8">Belongs to the tRNA nucleotidyltransferase/poly(A) polymerase family.</text>
</comment>
<dbReference type="EMBL" id="FNUX01000002">
    <property type="protein sequence ID" value="SEF49428.1"/>
    <property type="molecule type" value="Genomic_DNA"/>
</dbReference>
<dbReference type="InterPro" id="IPR002646">
    <property type="entry name" value="PolA_pol_head_dom"/>
</dbReference>
<keyword evidence="5 7" id="KW-0694">RNA-binding</keyword>
<dbReference type="CDD" id="cd05398">
    <property type="entry name" value="NT_ClassII-CCAase"/>
    <property type="match status" value="1"/>
</dbReference>
<dbReference type="EC" id="2.7.7.19" evidence="7"/>
<evidence type="ECO:0000256" key="2">
    <source>
        <dbReference type="ARBA" id="ARBA00022679"/>
    </source>
</evidence>
<keyword evidence="4 7" id="KW-0067">ATP-binding</keyword>
<dbReference type="PANTHER" id="PTHR43051:SF1">
    <property type="entry name" value="POLYNUCLEOTIDE ADENYLYLTRANSFERASE FAMILY PROTEIN"/>
    <property type="match status" value="1"/>
</dbReference>
<evidence type="ECO:0000256" key="9">
    <source>
        <dbReference type="SAM" id="MobiDB-lite"/>
    </source>
</evidence>
<proteinExistence type="inferred from homology"/>
<feature type="domain" description="Poly A polymerase head" evidence="10">
    <location>
        <begin position="123"/>
        <end position="255"/>
    </location>
</feature>
<evidence type="ECO:0000259" key="11">
    <source>
        <dbReference type="Pfam" id="PF12626"/>
    </source>
</evidence>
<dbReference type="Pfam" id="PF12626">
    <property type="entry name" value="PolyA_pol_arg_C"/>
    <property type="match status" value="1"/>
</dbReference>
<organism evidence="13 14">
    <name type="scientific">Nitrosomonas ureae</name>
    <dbReference type="NCBI Taxonomy" id="44577"/>
    <lineage>
        <taxon>Bacteria</taxon>
        <taxon>Pseudomonadati</taxon>
        <taxon>Pseudomonadota</taxon>
        <taxon>Betaproteobacteria</taxon>
        <taxon>Nitrosomonadales</taxon>
        <taxon>Nitrosomonadaceae</taxon>
        <taxon>Nitrosomonas</taxon>
    </lineage>
</organism>
<dbReference type="GO" id="GO:0006397">
    <property type="term" value="P:mRNA processing"/>
    <property type="evidence" value="ECO:0007669"/>
    <property type="project" value="UniProtKB-KW"/>
</dbReference>
<feature type="compositionally biased region" description="Polar residues" evidence="9">
    <location>
        <begin position="517"/>
        <end position="529"/>
    </location>
</feature>
<evidence type="ECO:0000256" key="8">
    <source>
        <dbReference type="RuleBase" id="RU003953"/>
    </source>
</evidence>
<dbReference type="Gene3D" id="1.10.3090.10">
    <property type="entry name" value="cca-adding enzyme, domain 2"/>
    <property type="match status" value="1"/>
</dbReference>
<feature type="compositionally biased region" description="Basic residues" evidence="9">
    <location>
        <begin position="502"/>
        <end position="512"/>
    </location>
</feature>
<feature type="active site" evidence="7">
    <location>
        <position position="224"/>
    </location>
</feature>
<accession>A0A1H5SHL2</accession>
<gene>
    <name evidence="7" type="primary">pcnB</name>
    <name evidence="13" type="ORF">SAMN05216334_102167</name>
</gene>
<keyword evidence="3 7" id="KW-0547">Nucleotide-binding</keyword>
<feature type="active site" evidence="7">
    <location>
        <position position="141"/>
    </location>
</feature>
<feature type="domain" description="Polymerase A arginine-rich C-terminal" evidence="11">
    <location>
        <begin position="396"/>
        <end position="510"/>
    </location>
</feature>
<dbReference type="GO" id="GO:1990817">
    <property type="term" value="F:poly(A) RNA polymerase activity"/>
    <property type="evidence" value="ECO:0007669"/>
    <property type="project" value="UniProtKB-UniRule"/>
</dbReference>
<dbReference type="Gene3D" id="3.30.460.10">
    <property type="entry name" value="Beta Polymerase, domain 2"/>
    <property type="match status" value="1"/>
</dbReference>
<evidence type="ECO:0000313" key="14">
    <source>
        <dbReference type="Proteomes" id="UP000236753"/>
    </source>
</evidence>
<name>A0A1H5SHL2_9PROT</name>
<keyword evidence="6 7" id="KW-0804">Transcription</keyword>
<evidence type="ECO:0000256" key="6">
    <source>
        <dbReference type="ARBA" id="ARBA00023163"/>
    </source>
</evidence>
<feature type="domain" description="tRNA nucleotidyltransferase/poly(A) polymerase RNA and SrmB- binding" evidence="12">
    <location>
        <begin position="282"/>
        <end position="343"/>
    </location>
</feature>
<dbReference type="Proteomes" id="UP000236753">
    <property type="component" value="Unassembled WGS sequence"/>
</dbReference>
<comment type="catalytic activity">
    <reaction evidence="7">
        <text>RNA(n) + ATP = RNA(n)-3'-adenine ribonucleotide + diphosphate</text>
        <dbReference type="Rhea" id="RHEA:11332"/>
        <dbReference type="Rhea" id="RHEA-COMP:14527"/>
        <dbReference type="Rhea" id="RHEA-COMP:17347"/>
        <dbReference type="ChEBI" id="CHEBI:30616"/>
        <dbReference type="ChEBI" id="CHEBI:33019"/>
        <dbReference type="ChEBI" id="CHEBI:140395"/>
        <dbReference type="ChEBI" id="CHEBI:173115"/>
        <dbReference type="EC" id="2.7.7.19"/>
    </reaction>
</comment>
<evidence type="ECO:0000256" key="7">
    <source>
        <dbReference type="HAMAP-Rule" id="MF_00957"/>
    </source>
</evidence>
<evidence type="ECO:0000256" key="3">
    <source>
        <dbReference type="ARBA" id="ARBA00022741"/>
    </source>
</evidence>
<feature type="active site" evidence="7">
    <location>
        <position position="143"/>
    </location>
</feature>
<dbReference type="GO" id="GO:0043633">
    <property type="term" value="P:polyadenylation-dependent RNA catabolic process"/>
    <property type="evidence" value="ECO:0007669"/>
    <property type="project" value="InterPro"/>
</dbReference>
<evidence type="ECO:0000256" key="5">
    <source>
        <dbReference type="ARBA" id="ARBA00022884"/>
    </source>
</evidence>
<evidence type="ECO:0000256" key="1">
    <source>
        <dbReference type="ARBA" id="ARBA00022664"/>
    </source>
</evidence>
<dbReference type="SUPFAM" id="SSF81891">
    <property type="entry name" value="Poly A polymerase C-terminal region-like"/>
    <property type="match status" value="1"/>
</dbReference>
<dbReference type="GO" id="GO:0005524">
    <property type="term" value="F:ATP binding"/>
    <property type="evidence" value="ECO:0007669"/>
    <property type="project" value="UniProtKB-UniRule"/>
</dbReference>
<dbReference type="HAMAP" id="MF_00957">
    <property type="entry name" value="PolyA_pol"/>
    <property type="match status" value="1"/>
</dbReference>
<evidence type="ECO:0000259" key="10">
    <source>
        <dbReference type="Pfam" id="PF01743"/>
    </source>
</evidence>
<evidence type="ECO:0000256" key="4">
    <source>
        <dbReference type="ARBA" id="ARBA00022840"/>
    </source>
</evidence>
<comment type="function">
    <text evidence="7">Adds poly(A) tail to the 3' end of many RNAs, which usually targets these RNAs for decay. Plays a significant role in the global control of gene expression, through influencing the rate of transcript degradation, and in the general RNA quality control.</text>
</comment>
<dbReference type="PANTHER" id="PTHR43051">
    <property type="entry name" value="POLYNUCLEOTIDE ADENYLYLTRANSFERASE FAMILY PROTEIN"/>
    <property type="match status" value="1"/>
</dbReference>
<evidence type="ECO:0000313" key="13">
    <source>
        <dbReference type="EMBL" id="SEF49428.1"/>
    </source>
</evidence>
<dbReference type="SUPFAM" id="SSF81301">
    <property type="entry name" value="Nucleotidyltransferase"/>
    <property type="match status" value="1"/>
</dbReference>
<reference evidence="13 14" key="1">
    <citation type="submission" date="2016-10" db="EMBL/GenBank/DDBJ databases">
        <authorList>
            <person name="de Groot N.N."/>
        </authorList>
    </citation>
    <scope>NUCLEOTIDE SEQUENCE [LARGE SCALE GENOMIC DNA]</scope>
    <source>
        <strain evidence="13 14">Nm13</strain>
    </source>
</reference>
<keyword evidence="2 7" id="KW-0808">Transferase</keyword>
<dbReference type="Pfam" id="PF12627">
    <property type="entry name" value="PolyA_pol_RNAbd"/>
    <property type="match status" value="1"/>
</dbReference>
<dbReference type="InterPro" id="IPR010206">
    <property type="entry name" value="PolA_pol_I"/>
</dbReference>
<dbReference type="InterPro" id="IPR032828">
    <property type="entry name" value="PolyA_RNA-bd"/>
</dbReference>
<sequence>MMRLAEPAGRLLECAGNCATRGMTVHDRTRLIGQLHQFLQVRYDHTYHAKRLFVNSTNKHRILSNIAMIRKLLRKVFSRKASTPESLTKLNIIASKHHGIRCNQITPCALKVALNLQQAGFSAYLVGGAVRDLLLGLVPKDFDVATNATPEEVHKIFRRSRIIGRRFRLVHVMCGAETVEVSTFRGPSPDENENSASKQSIDQHGRLLHDNVFGSQEEDAKRRDFTVNALFYDPVKEEILDYLNGYEDIKAKRMRIIGDPVQRFREDPIRLLRAVRLATKLDMQMDAETAQPIGDLAPLLQNVPPSRLFDEMLKLLLSGHALACVVELRARGLHHGLLPMLDVILEQPLGERFITIALKNTDERIRQNKPVSPGFLFAILLWHEVLSYWNSLQASGAKPLPALFEAMDHILSLQHKKLAIPRRFDAIIQEIWAMQPRFEALVGRKPFRLLAHPRFRAAYDFMLLRCESGELGTEFGEWWKAFLSADNAEREKMLPRQTALKTGRRKRSRKKSPSNSVDTLENTIDNSDT</sequence>
<dbReference type="GO" id="GO:0003723">
    <property type="term" value="F:RNA binding"/>
    <property type="evidence" value="ECO:0007669"/>
    <property type="project" value="UniProtKB-UniRule"/>
</dbReference>
<dbReference type="InterPro" id="IPR052191">
    <property type="entry name" value="tRNA_ntf/polyA_polymerase_I"/>
</dbReference>
<dbReference type="InterPro" id="IPR043519">
    <property type="entry name" value="NT_sf"/>
</dbReference>